<proteinExistence type="predicted"/>
<dbReference type="EMBL" id="CADCVT010000141">
    <property type="protein sequence ID" value="CAA9492065.1"/>
    <property type="molecule type" value="Genomic_DNA"/>
</dbReference>
<protein>
    <submittedName>
        <fullName evidence="2">Membrane-associated zinc metalloprotease</fullName>
    </submittedName>
</protein>
<evidence type="ECO:0000313" key="2">
    <source>
        <dbReference type="EMBL" id="CAA9492065.1"/>
    </source>
</evidence>
<dbReference type="AlphaFoldDB" id="A0A6J4SGY9"/>
<keyword evidence="2" id="KW-0645">Protease</keyword>
<reference evidence="2" key="1">
    <citation type="submission" date="2020-02" db="EMBL/GenBank/DDBJ databases">
        <authorList>
            <person name="Meier V. D."/>
        </authorList>
    </citation>
    <scope>NUCLEOTIDE SEQUENCE</scope>
    <source>
        <strain evidence="2">AVDCRST_MAG85</strain>
    </source>
</reference>
<keyword evidence="2" id="KW-0378">Hydrolase</keyword>
<dbReference type="GO" id="GO:0008237">
    <property type="term" value="F:metallopeptidase activity"/>
    <property type="evidence" value="ECO:0007669"/>
    <property type="project" value="UniProtKB-KW"/>
</dbReference>
<dbReference type="GO" id="GO:0006508">
    <property type="term" value="P:proteolysis"/>
    <property type="evidence" value="ECO:0007669"/>
    <property type="project" value="UniProtKB-KW"/>
</dbReference>
<accession>A0A6J4SGY9</accession>
<feature type="non-terminal residue" evidence="2">
    <location>
        <position position="1"/>
    </location>
</feature>
<evidence type="ECO:0000256" key="1">
    <source>
        <dbReference type="SAM" id="MobiDB-lite"/>
    </source>
</evidence>
<keyword evidence="2" id="KW-0482">Metalloprotease</keyword>
<feature type="compositionally biased region" description="Basic residues" evidence="1">
    <location>
        <begin position="19"/>
        <end position="29"/>
    </location>
</feature>
<feature type="region of interest" description="Disordered" evidence="1">
    <location>
        <begin position="1"/>
        <end position="85"/>
    </location>
</feature>
<gene>
    <name evidence="2" type="ORF">AVDCRST_MAG85-1284</name>
</gene>
<feature type="compositionally biased region" description="Basic and acidic residues" evidence="1">
    <location>
        <begin position="30"/>
        <end position="76"/>
    </location>
</feature>
<feature type="non-terminal residue" evidence="2">
    <location>
        <position position="85"/>
    </location>
</feature>
<name>A0A6J4SGY9_9ACTN</name>
<sequence length="85" mass="9776">DHRPLGVRGLRRVRDPHHPARGRPLRGRQGRRDARGEVHALLRQAGRERPPRRDRVRDQGDPARWLREDHRDEPQRGDPAGGGAP</sequence>
<organism evidence="2">
    <name type="scientific">uncultured Solirubrobacteraceae bacterium</name>
    <dbReference type="NCBI Taxonomy" id="1162706"/>
    <lineage>
        <taxon>Bacteria</taxon>
        <taxon>Bacillati</taxon>
        <taxon>Actinomycetota</taxon>
        <taxon>Thermoleophilia</taxon>
        <taxon>Solirubrobacterales</taxon>
        <taxon>Solirubrobacteraceae</taxon>
        <taxon>environmental samples</taxon>
    </lineage>
</organism>
<feature type="compositionally biased region" description="Basic residues" evidence="1">
    <location>
        <begin position="1"/>
        <end position="11"/>
    </location>
</feature>